<dbReference type="InterPro" id="IPR011047">
    <property type="entry name" value="Quinoprotein_ADH-like_sf"/>
</dbReference>
<keyword evidence="2" id="KW-1185">Reference proteome</keyword>
<dbReference type="SUPFAM" id="SSF50998">
    <property type="entry name" value="Quinoprotein alcohol dehydrogenase-like"/>
    <property type="match status" value="1"/>
</dbReference>
<sequence length="456" mass="54071">MKKILLQLLIIGSLLVFFNLFIVPYQRDAQLQLDKKQQWRIPFDERSQLAVSNHSLVYSYLDTDLSIFYLIQLDPVTGKETRRKRLPGEFNDWGSLFSFENSIYLVFPNQTLYKINMDNLETVWQIDWPHRTLEFTMDRPRDLRFLSDHKALWQINWPHRTLKMTMERSKDLLFLDAYYYDTFGAIHIQVFIDDNTGDFFEIQTKEGEAFKKTYRTLNACFASTNCNWDRYYHFKAHHFIFDSLSKQHHYIIDDSPVNIENPQELLSFEYGPRNFKNKHSQSSTDSSFQLRRQRIYPLKGFTPAYQLPKVHNEEHPYGGITADERLRIQSGWQHPYGFILTTAPPSASENFPNYTKLQTYSFIQNNETESRLVLRNSLSPNVSCFSNEYFASTNYNSSAQSTIQLVQLRTLKTKRIKLAPEQRLFHLYCNDHQLFVQLKEKDTRNYLVATAFDFES</sequence>
<dbReference type="KEGG" id="aup:AsAng_0006440"/>
<dbReference type="AlphaFoldDB" id="A0A916DNK2"/>
<proteinExistence type="predicted"/>
<dbReference type="Proteomes" id="UP001060919">
    <property type="component" value="Chromosome"/>
</dbReference>
<gene>
    <name evidence="1" type="ORF">AsAng_0006440</name>
</gene>
<reference evidence="1" key="1">
    <citation type="submission" date="2022-09" db="EMBL/GenBank/DDBJ databases">
        <title>Aureispira anguillicida sp. nov., isolated from Leptocephalus of Japanese eel Anguilla japonica.</title>
        <authorList>
            <person name="Yuasa K."/>
            <person name="Mekata T."/>
            <person name="Ikunari K."/>
        </authorList>
    </citation>
    <scope>NUCLEOTIDE SEQUENCE</scope>
    <source>
        <strain evidence="1">EL160426</strain>
    </source>
</reference>
<organism evidence="1 2">
    <name type="scientific">Aureispira anguillae</name>
    <dbReference type="NCBI Taxonomy" id="2864201"/>
    <lineage>
        <taxon>Bacteria</taxon>
        <taxon>Pseudomonadati</taxon>
        <taxon>Bacteroidota</taxon>
        <taxon>Saprospiria</taxon>
        <taxon>Saprospirales</taxon>
        <taxon>Saprospiraceae</taxon>
        <taxon>Aureispira</taxon>
    </lineage>
</organism>
<dbReference type="EMBL" id="AP026867">
    <property type="protein sequence ID" value="BDS09939.1"/>
    <property type="molecule type" value="Genomic_DNA"/>
</dbReference>
<dbReference type="RefSeq" id="WP_264791287.1">
    <property type="nucleotide sequence ID" value="NZ_AP026867.1"/>
</dbReference>
<name>A0A916DNK2_9BACT</name>
<evidence type="ECO:0000313" key="2">
    <source>
        <dbReference type="Proteomes" id="UP001060919"/>
    </source>
</evidence>
<accession>A0A916DNK2</accession>
<protein>
    <submittedName>
        <fullName evidence="1">PQQ-like beta-propeller repeat protein</fullName>
    </submittedName>
</protein>
<evidence type="ECO:0000313" key="1">
    <source>
        <dbReference type="EMBL" id="BDS09939.1"/>
    </source>
</evidence>